<evidence type="ECO:0000313" key="8">
    <source>
        <dbReference type="EMBL" id="KAB0583589.1"/>
    </source>
</evidence>
<keyword evidence="3" id="KW-1003">Cell membrane</keyword>
<accession>A0A643FDH3</accession>
<dbReference type="OrthoDB" id="8482265at2"/>
<dbReference type="PANTHER" id="PTHR30250">
    <property type="entry name" value="PST FAMILY PREDICTED COLANIC ACID TRANSPORTER"/>
    <property type="match status" value="1"/>
</dbReference>
<keyword evidence="6 7" id="KW-0472">Membrane</keyword>
<evidence type="ECO:0000256" key="3">
    <source>
        <dbReference type="ARBA" id="ARBA00022475"/>
    </source>
</evidence>
<gene>
    <name evidence="8" type="ORF">F7Q92_06855</name>
</gene>
<comment type="caution">
    <text evidence="8">The sequence shown here is derived from an EMBL/GenBank/DDBJ whole genome shotgun (WGS) entry which is preliminary data.</text>
</comment>
<evidence type="ECO:0000313" key="9">
    <source>
        <dbReference type="Proteomes" id="UP000430120"/>
    </source>
</evidence>
<dbReference type="GO" id="GO:0005886">
    <property type="term" value="C:plasma membrane"/>
    <property type="evidence" value="ECO:0007669"/>
    <property type="project" value="UniProtKB-SubCell"/>
</dbReference>
<feature type="transmembrane region" description="Helical" evidence="7">
    <location>
        <begin position="81"/>
        <end position="105"/>
    </location>
</feature>
<dbReference type="AlphaFoldDB" id="A0A643FDH3"/>
<proteinExistence type="inferred from homology"/>
<feature type="transmembrane region" description="Helical" evidence="7">
    <location>
        <begin position="292"/>
        <end position="312"/>
    </location>
</feature>
<feature type="transmembrane region" description="Helical" evidence="7">
    <location>
        <begin position="111"/>
        <end position="129"/>
    </location>
</feature>
<keyword evidence="9" id="KW-1185">Reference proteome</keyword>
<name>A0A643FDH3_IDEDE</name>
<keyword evidence="5 7" id="KW-1133">Transmembrane helix</keyword>
<evidence type="ECO:0000256" key="1">
    <source>
        <dbReference type="ARBA" id="ARBA00004651"/>
    </source>
</evidence>
<reference evidence="8 9" key="1">
    <citation type="submission" date="2019-09" db="EMBL/GenBank/DDBJ databases">
        <title>Draft genome sequences of 48 bacterial type strains from the CCUG.</title>
        <authorList>
            <person name="Tunovic T."/>
            <person name="Pineiro-Iglesias B."/>
            <person name="Unosson C."/>
            <person name="Inganas E."/>
            <person name="Ohlen M."/>
            <person name="Cardew S."/>
            <person name="Jensie-Markopoulos S."/>
            <person name="Salva-Serra F."/>
            <person name="Jaen-Luchoro D."/>
            <person name="Karlsson R."/>
            <person name="Svensson-Stadler L."/>
            <person name="Chun J."/>
            <person name="Moore E."/>
        </authorList>
    </citation>
    <scope>NUCLEOTIDE SEQUENCE [LARGE SCALE GENOMIC DNA]</scope>
    <source>
        <strain evidence="8 9">CCUG 30977</strain>
    </source>
</reference>
<evidence type="ECO:0000256" key="5">
    <source>
        <dbReference type="ARBA" id="ARBA00022989"/>
    </source>
</evidence>
<feature type="transmembrane region" description="Helical" evidence="7">
    <location>
        <begin position="173"/>
        <end position="193"/>
    </location>
</feature>
<dbReference type="EMBL" id="VZPB01000012">
    <property type="protein sequence ID" value="KAB0583589.1"/>
    <property type="molecule type" value="Genomic_DNA"/>
</dbReference>
<evidence type="ECO:0000256" key="6">
    <source>
        <dbReference type="ARBA" id="ARBA00023136"/>
    </source>
</evidence>
<feature type="transmembrane region" description="Helical" evidence="7">
    <location>
        <begin position="44"/>
        <end position="69"/>
    </location>
</feature>
<evidence type="ECO:0000256" key="2">
    <source>
        <dbReference type="ARBA" id="ARBA00007430"/>
    </source>
</evidence>
<dbReference type="PANTHER" id="PTHR30250:SF10">
    <property type="entry name" value="LIPOPOLYSACCHARIDE BIOSYNTHESIS PROTEIN WZXC"/>
    <property type="match status" value="1"/>
</dbReference>
<feature type="transmembrane region" description="Helical" evidence="7">
    <location>
        <begin position="141"/>
        <end position="161"/>
    </location>
</feature>
<feature type="transmembrane region" description="Helical" evidence="7">
    <location>
        <begin position="356"/>
        <end position="375"/>
    </location>
</feature>
<evidence type="ECO:0000256" key="7">
    <source>
        <dbReference type="SAM" id="Phobius"/>
    </source>
</evidence>
<feature type="transmembrane region" description="Helical" evidence="7">
    <location>
        <begin position="381"/>
        <end position="404"/>
    </location>
</feature>
<evidence type="ECO:0000256" key="4">
    <source>
        <dbReference type="ARBA" id="ARBA00022692"/>
    </source>
</evidence>
<comment type="subcellular location">
    <subcellularLocation>
        <location evidence="1">Cell membrane</location>
        <topology evidence="1">Multi-pass membrane protein</topology>
    </subcellularLocation>
</comment>
<dbReference type="Proteomes" id="UP000430120">
    <property type="component" value="Unassembled WGS sequence"/>
</dbReference>
<sequence length="430" mass="46092">MSRSTGIGRAWLHTLTSTGVVTALTFSASILAARLLGPEGRGHIAAAILIATVSSGIAQCGLAHSIVYHWGLQHRLNFIKLTALSATLVVATTIPLSAFAALKFYSPEIEFSTPLIIIISLATGLFSFGSTTAQINPDLRTFNASRIIIPLATSCFLGTIYTTQKNLGYESLLIFQSAATAIAAAYCLTATAIHIRNAKHLPTPGHSGLRDIFNYAWKYQGTALLGLILLNIDKIFLLSKGNAKDFGLYTLAFTTTRVIASVQDSASLSIFSRFAGKQDGELSEAVKKSFRLSFLPMLMATTLISLAAPLFIPRIFGPDFNGMITPFIILSFEAVIGAGSWTLAQRFNAGGRPGLVLLRQGFVTIPLLATLPALPTQDMPIYLAALLLCAAILRLALTIALYPLALGEKLPKFLPSLSEINSMAKNIKFK</sequence>
<dbReference type="RefSeq" id="WP_151123445.1">
    <property type="nucleotide sequence ID" value="NZ_CP088081.1"/>
</dbReference>
<dbReference type="InterPro" id="IPR050833">
    <property type="entry name" value="Poly_Biosynth_Transport"/>
</dbReference>
<feature type="transmembrane region" description="Helical" evidence="7">
    <location>
        <begin position="12"/>
        <end position="32"/>
    </location>
</feature>
<organism evidence="8 9">
    <name type="scientific">Ideonella dechloratans</name>
    <dbReference type="NCBI Taxonomy" id="36863"/>
    <lineage>
        <taxon>Bacteria</taxon>
        <taxon>Pseudomonadati</taxon>
        <taxon>Pseudomonadota</taxon>
        <taxon>Betaproteobacteria</taxon>
        <taxon>Burkholderiales</taxon>
        <taxon>Sphaerotilaceae</taxon>
        <taxon>Ideonella</taxon>
    </lineage>
</organism>
<comment type="similarity">
    <text evidence="2">Belongs to the polysaccharide synthase family.</text>
</comment>
<keyword evidence="4 7" id="KW-0812">Transmembrane</keyword>
<protein>
    <submittedName>
        <fullName evidence="8">Oligosaccharide flippase family protein</fullName>
    </submittedName>
</protein>
<feature type="transmembrane region" description="Helical" evidence="7">
    <location>
        <begin position="324"/>
        <end position="344"/>
    </location>
</feature>
<dbReference type="Pfam" id="PF13440">
    <property type="entry name" value="Polysacc_synt_3"/>
    <property type="match status" value="1"/>
</dbReference>